<dbReference type="FunFam" id="2.60.40.10:FF:000055">
    <property type="entry name" value="roundabout homolog 1 isoform X2"/>
    <property type="match status" value="1"/>
</dbReference>
<dbReference type="SUPFAM" id="SSF48726">
    <property type="entry name" value="Immunoglobulin"/>
    <property type="match status" value="5"/>
</dbReference>
<feature type="compositionally biased region" description="Basic and acidic residues" evidence="19">
    <location>
        <begin position="1104"/>
        <end position="1114"/>
    </location>
</feature>
<evidence type="ECO:0000256" key="1">
    <source>
        <dbReference type="ARBA" id="ARBA00004479"/>
    </source>
</evidence>
<evidence type="ECO:0000256" key="6">
    <source>
        <dbReference type="ARBA" id="ARBA00022729"/>
    </source>
</evidence>
<evidence type="ECO:0000256" key="14">
    <source>
        <dbReference type="ARBA" id="ARBA00023180"/>
    </source>
</evidence>
<feature type="compositionally biased region" description="Basic residues" evidence="19">
    <location>
        <begin position="1058"/>
        <end position="1070"/>
    </location>
</feature>
<feature type="domain" description="Fibronectin type-III" evidence="22">
    <location>
        <begin position="660"/>
        <end position="756"/>
    </location>
</feature>
<dbReference type="AlphaFoldDB" id="A0AA41SZW0"/>
<dbReference type="InterPro" id="IPR013098">
    <property type="entry name" value="Ig_I-set"/>
</dbReference>
<dbReference type="GO" id="GO:0016020">
    <property type="term" value="C:membrane"/>
    <property type="evidence" value="ECO:0007669"/>
    <property type="project" value="UniProtKB-SubCell"/>
</dbReference>
<keyword evidence="7" id="KW-0677">Repeat</keyword>
<dbReference type="GO" id="GO:0006935">
    <property type="term" value="P:chemotaxis"/>
    <property type="evidence" value="ECO:0007669"/>
    <property type="project" value="UniProtKB-KW"/>
</dbReference>
<evidence type="ECO:0000259" key="21">
    <source>
        <dbReference type="PROSITE" id="PS50835"/>
    </source>
</evidence>
<dbReference type="PANTHER" id="PTHR12231">
    <property type="entry name" value="CTX-RELATED TYPE I TRANSMEMBRANE PROTEIN"/>
    <property type="match status" value="1"/>
</dbReference>
<keyword evidence="10 20" id="KW-1133">Transmembrane helix</keyword>
<dbReference type="SMART" id="SM00408">
    <property type="entry name" value="IGc2"/>
    <property type="match status" value="5"/>
</dbReference>
<feature type="domain" description="Ig-like" evidence="21">
    <location>
        <begin position="388"/>
        <end position="450"/>
    </location>
</feature>
<keyword evidence="5 20" id="KW-0812">Transmembrane</keyword>
<evidence type="ECO:0000256" key="20">
    <source>
        <dbReference type="SAM" id="Phobius"/>
    </source>
</evidence>
<feature type="domain" description="Ig-like" evidence="21">
    <location>
        <begin position="2"/>
        <end position="100"/>
    </location>
</feature>
<dbReference type="FunFam" id="2.60.40.10:FF:000043">
    <property type="entry name" value="roundabout homolog 2 isoform X2"/>
    <property type="match status" value="1"/>
</dbReference>
<feature type="compositionally biased region" description="Basic and acidic residues" evidence="19">
    <location>
        <begin position="537"/>
        <end position="551"/>
    </location>
</feature>
<keyword evidence="9" id="KW-0524">Neurogenesis</keyword>
<evidence type="ECO:0000256" key="3">
    <source>
        <dbReference type="ARBA" id="ARBA00022500"/>
    </source>
</evidence>
<feature type="domain" description="Ig-like" evidence="21">
    <location>
        <begin position="196"/>
        <end position="280"/>
    </location>
</feature>
<keyword evidence="6" id="KW-0732">Signal</keyword>
<dbReference type="GO" id="GO:0016199">
    <property type="term" value="P:axon midline choice point recognition"/>
    <property type="evidence" value="ECO:0007669"/>
    <property type="project" value="UniProtKB-ARBA"/>
</dbReference>
<comment type="caution">
    <text evidence="23">The sequence shown here is derived from an EMBL/GenBank/DDBJ whole genome shotgun (WGS) entry which is preliminary data.</text>
</comment>
<dbReference type="FunFam" id="2.60.40.10:FF:000053">
    <property type="entry name" value="Roundabout guidance receptor 1"/>
    <property type="match status" value="1"/>
</dbReference>
<evidence type="ECO:0000256" key="12">
    <source>
        <dbReference type="ARBA" id="ARBA00023157"/>
    </source>
</evidence>
<dbReference type="InterPro" id="IPR007110">
    <property type="entry name" value="Ig-like_dom"/>
</dbReference>
<evidence type="ECO:0000256" key="18">
    <source>
        <dbReference type="ARBA" id="ARBA00067997"/>
    </source>
</evidence>
<feature type="compositionally biased region" description="Low complexity" evidence="19">
    <location>
        <begin position="990"/>
        <end position="1003"/>
    </location>
</feature>
<evidence type="ECO:0000256" key="17">
    <source>
        <dbReference type="ARBA" id="ARBA00061206"/>
    </source>
</evidence>
<feature type="domain" description="Fibronectin type-III" evidence="22">
    <location>
        <begin position="445"/>
        <end position="541"/>
    </location>
</feature>
<evidence type="ECO:0000256" key="10">
    <source>
        <dbReference type="ARBA" id="ARBA00022989"/>
    </source>
</evidence>
<organism evidence="23 24">
    <name type="scientific">Sciurus carolinensis</name>
    <name type="common">Eastern gray squirrel</name>
    <dbReference type="NCBI Taxonomy" id="30640"/>
    <lineage>
        <taxon>Eukaryota</taxon>
        <taxon>Metazoa</taxon>
        <taxon>Chordata</taxon>
        <taxon>Craniata</taxon>
        <taxon>Vertebrata</taxon>
        <taxon>Euteleostomi</taxon>
        <taxon>Mammalia</taxon>
        <taxon>Eutheria</taxon>
        <taxon>Euarchontoglires</taxon>
        <taxon>Glires</taxon>
        <taxon>Rodentia</taxon>
        <taxon>Sciuromorpha</taxon>
        <taxon>Sciuridae</taxon>
        <taxon>Sciurinae</taxon>
        <taxon>Sciurini</taxon>
        <taxon>Sciurus</taxon>
    </lineage>
</organism>
<evidence type="ECO:0000259" key="22">
    <source>
        <dbReference type="PROSITE" id="PS50853"/>
    </source>
</evidence>
<dbReference type="InterPro" id="IPR036116">
    <property type="entry name" value="FN3_sf"/>
</dbReference>
<evidence type="ECO:0000256" key="11">
    <source>
        <dbReference type="ARBA" id="ARBA00023136"/>
    </source>
</evidence>
<gene>
    <name evidence="23" type="ORF">SUZIE_149475</name>
</gene>
<feature type="transmembrane region" description="Helical" evidence="20">
    <location>
        <begin position="781"/>
        <end position="802"/>
    </location>
</feature>
<dbReference type="PANTHER" id="PTHR12231:SF236">
    <property type="entry name" value="ROUNDABOUT HOMOLOG 3"/>
    <property type="match status" value="1"/>
</dbReference>
<dbReference type="InterPro" id="IPR013106">
    <property type="entry name" value="Ig_V-set"/>
</dbReference>
<dbReference type="Pfam" id="PF00041">
    <property type="entry name" value="fn3"/>
    <property type="match status" value="3"/>
</dbReference>
<feature type="compositionally biased region" description="Basic and acidic residues" evidence="19">
    <location>
        <begin position="1190"/>
        <end position="1218"/>
    </location>
</feature>
<dbReference type="Proteomes" id="UP001166674">
    <property type="component" value="Unassembled WGS sequence"/>
</dbReference>
<dbReference type="InterPro" id="IPR051170">
    <property type="entry name" value="Neural/epithelial_adhesion"/>
</dbReference>
<dbReference type="InterPro" id="IPR003598">
    <property type="entry name" value="Ig_sub2"/>
</dbReference>
<keyword evidence="15" id="KW-0393">Immunoglobulin domain</keyword>
<keyword evidence="4" id="KW-0597">Phosphoprotein</keyword>
<dbReference type="InterPro" id="IPR036179">
    <property type="entry name" value="Ig-like_dom_sf"/>
</dbReference>
<proteinExistence type="inferred from homology"/>
<feature type="compositionally biased region" description="Low complexity" evidence="19">
    <location>
        <begin position="1155"/>
        <end position="1171"/>
    </location>
</feature>
<feature type="domain" description="Ig-like" evidence="21">
    <location>
        <begin position="104"/>
        <end position="191"/>
    </location>
</feature>
<dbReference type="InterPro" id="IPR003599">
    <property type="entry name" value="Ig_sub"/>
</dbReference>
<dbReference type="SMART" id="SM00409">
    <property type="entry name" value="IG"/>
    <property type="match status" value="5"/>
</dbReference>
<feature type="compositionally biased region" description="Basic residues" evidence="19">
    <location>
        <begin position="1219"/>
        <end position="1231"/>
    </location>
</feature>
<dbReference type="PROSITE" id="PS50853">
    <property type="entry name" value="FN3"/>
    <property type="match status" value="3"/>
</dbReference>
<dbReference type="FunFam" id="2.60.40.10:FF:000888">
    <property type="entry name" value="Roundabout guidance receptor 3"/>
    <property type="match status" value="1"/>
</dbReference>
<evidence type="ECO:0000256" key="8">
    <source>
        <dbReference type="ARBA" id="ARBA00022782"/>
    </source>
</evidence>
<feature type="region of interest" description="Disordered" evidence="19">
    <location>
        <begin position="845"/>
        <end position="871"/>
    </location>
</feature>
<dbReference type="SUPFAM" id="SSF49265">
    <property type="entry name" value="Fibronectin type III"/>
    <property type="match status" value="2"/>
</dbReference>
<comment type="similarity">
    <text evidence="17">Belongs to the immunoglobulin superfamily. ROBO family.</text>
</comment>
<feature type="domain" description="Fibronectin type-III" evidence="22">
    <location>
        <begin position="561"/>
        <end position="655"/>
    </location>
</feature>
<dbReference type="PROSITE" id="PS50835">
    <property type="entry name" value="IG_LIKE"/>
    <property type="match status" value="5"/>
</dbReference>
<dbReference type="InterPro" id="IPR013783">
    <property type="entry name" value="Ig-like_fold"/>
</dbReference>
<evidence type="ECO:0000313" key="23">
    <source>
        <dbReference type="EMBL" id="MBZ3878746.1"/>
    </source>
</evidence>
<feature type="domain" description="Ig-like" evidence="21">
    <location>
        <begin position="285"/>
        <end position="378"/>
    </location>
</feature>
<evidence type="ECO:0000256" key="16">
    <source>
        <dbReference type="ARBA" id="ARBA00054174"/>
    </source>
</evidence>
<name>A0AA41SZW0_SCICA</name>
<evidence type="ECO:0000256" key="15">
    <source>
        <dbReference type="ARBA" id="ARBA00023319"/>
    </source>
</evidence>
<dbReference type="SMART" id="SM00406">
    <property type="entry name" value="IGv"/>
    <property type="match status" value="2"/>
</dbReference>
<keyword evidence="24" id="KW-1185">Reference proteome</keyword>
<keyword evidence="12" id="KW-1015">Disulfide bond</keyword>
<dbReference type="FunFam" id="2.60.40.10:FF:001028">
    <property type="entry name" value="Roundabout guidance receptor 3"/>
    <property type="match status" value="1"/>
</dbReference>
<keyword evidence="8" id="KW-0221">Differentiation</keyword>
<dbReference type="FunFam" id="2.60.40.10:FF:000008">
    <property type="entry name" value="roundabout homolog 2 isoform X2"/>
    <property type="match status" value="1"/>
</dbReference>
<evidence type="ECO:0000256" key="2">
    <source>
        <dbReference type="ARBA" id="ARBA00022473"/>
    </source>
</evidence>
<feature type="compositionally biased region" description="Polar residues" evidence="19">
    <location>
        <begin position="1143"/>
        <end position="1154"/>
    </location>
</feature>
<evidence type="ECO:0000313" key="24">
    <source>
        <dbReference type="Proteomes" id="UP001166674"/>
    </source>
</evidence>
<dbReference type="Pfam" id="PF13927">
    <property type="entry name" value="Ig_3"/>
    <property type="match status" value="3"/>
</dbReference>
<protein>
    <recommendedName>
        <fullName evidence="18">Roundabout homolog 3</fullName>
    </recommendedName>
</protein>
<evidence type="ECO:0000256" key="4">
    <source>
        <dbReference type="ARBA" id="ARBA00022553"/>
    </source>
</evidence>
<dbReference type="SMART" id="SM00060">
    <property type="entry name" value="FN3"/>
    <property type="match status" value="3"/>
</dbReference>
<dbReference type="Pfam" id="PF07679">
    <property type="entry name" value="I-set"/>
    <property type="match status" value="2"/>
</dbReference>
<evidence type="ECO:0000256" key="13">
    <source>
        <dbReference type="ARBA" id="ARBA00023170"/>
    </source>
</evidence>
<reference evidence="23" key="1">
    <citation type="submission" date="2020-03" db="EMBL/GenBank/DDBJ databases">
        <title>Studies in the Genomics of Life Span.</title>
        <authorList>
            <person name="Glass D."/>
        </authorList>
    </citation>
    <scope>NUCLEOTIDE SEQUENCE</scope>
    <source>
        <strain evidence="23">SUZIE</strain>
        <tissue evidence="23">Muscle</tissue>
    </source>
</reference>
<evidence type="ECO:0000256" key="7">
    <source>
        <dbReference type="ARBA" id="ARBA00022737"/>
    </source>
</evidence>
<dbReference type="Gene3D" id="2.60.40.10">
    <property type="entry name" value="Immunoglobulins"/>
    <property type="match status" value="8"/>
</dbReference>
<keyword evidence="2" id="KW-0217">Developmental protein</keyword>
<keyword evidence="3" id="KW-0145">Chemotaxis</keyword>
<accession>A0AA41SZW0</accession>
<dbReference type="EMBL" id="JAATJV010334500">
    <property type="protein sequence ID" value="MBZ3878746.1"/>
    <property type="molecule type" value="Genomic_DNA"/>
</dbReference>
<feature type="region of interest" description="Disordered" evidence="19">
    <location>
        <begin position="528"/>
        <end position="551"/>
    </location>
</feature>
<dbReference type="CDD" id="cd00063">
    <property type="entry name" value="FN3"/>
    <property type="match status" value="3"/>
</dbReference>
<dbReference type="FunFam" id="2.60.40.10:FF:000026">
    <property type="entry name" value="roundabout homolog 2 isoform X1"/>
    <property type="match status" value="1"/>
</dbReference>
<keyword evidence="11 20" id="KW-0472">Membrane</keyword>
<keyword evidence="13" id="KW-0675">Receptor</keyword>
<feature type="region of interest" description="Disordered" evidence="19">
    <location>
        <begin position="912"/>
        <end position="1231"/>
    </location>
</feature>
<dbReference type="InterPro" id="IPR003961">
    <property type="entry name" value="FN3_dom"/>
</dbReference>
<sequence length="1231" mass="132506">MPRIVEQPPDLLVSRGEPATLPCRAEGRPRPNIEWYKNGARVATAREDPRAHRLLLPSGALFFPKIVHGRRARPDEGIYTCVARNYLGVAASRNASLEVAVLRDDFRQSPGNVVVAVGEPAVMECVPPRGHPEPLVTWKKDSARLKEEEGRITIRGGKLMMSHTLKSDAGMYVCVASNMAGERESGAAELVVLERPSFLRRPVNQVVLADAPVNFLCEVEGDPPPHLHWRKEDGELPTGRYEIRSDHSLWIGQVSAEDEGTYTCVAENSVGRVEASGSLSVHVPPQLVTQPQDQMAALGENVTFKCETKGNPPPAIFWQKEGSQVLLFPSQSLQPTGRFSVSPRGQLNITEVQSEDAGYYVCQAVSVAGSILAKALLEIKGASLDGLPPIVLQGPANQTLTLGSSVWLPCRVTGNPQPSVRWKKDGQWLQGNDHQFNLMANGTLYITNVQPVVTEITKNSITLTWKPNPQTGATVTSYVIEAFSQAAGNTWRTVADGVQLETHTISGLQPNTIYLFLVRAVGTWGLSEPSPVSEPVRTQDSHPTRPVEDPWRGQRGMAEVAVRMQEPIVLGPRTLQVSWTVDGPVQLVQGFRVSWRVAGPNGGSWTVLDLQTPSQQSTVLRGLPPGTQIQIKVQAQGQEGLGAESPFVTRNIPEEAPSGPPQGVAVALGGDGNSSITVSWEPPLPSQQNGVITEYQIWCLGNDSRFHLNRSAAGWARSVMLRGLLPGLLYHTLVAAATSAGVGVTSAPVLVQLPSPPGMEPGLEVGPGLTERLARVLRDPAFLAGSGAAFGALLLGLCAALYRRRKQRKELSHYTVSFPHSEGLSGASSRPPIGLGPAPYPWLADSWPHPSGSPSAQEPRGSCCPSNPDPDDRYYNEAGISLYLAQTARGTAVPGEGPVYSTIDPAGEELQTFHGGFPQHPSGDPGTWSQYAPPEWSQGDSGARGGKVKLLGKPVQMPSLNWPETLPPPPPSCELSCPEEPEEDLEGRRVPLGPSSPLSVSQPTLSSHEGRPAGLSAGLTSSHHLGPSPVPSTTSSAPGRTRQVPGEMTPPLQGPSARIRKKSKALHYRREHSPGDLPPPPLPPPEEEVSWALGLRAAGSMSSLEREHSGERRVVQVVPLGAQRGPHPDEEAWLPYGRPSFLSRGQGTSNCSTAGSNSSRGSGSSRGSRGPGRSRSRSRSQSQNQRPGQKRREVGARDHTEMMHRDREGDQLVTENRKTGKGLQRRLKGRE</sequence>
<comment type="function">
    <text evidence="16">Receptor involved in axon guidance during development. Acts as a multifunctional regulator of pathfinding that simultaneously mediates NELL2 repulsion, inhibits SLIT repulsion, and facilitates Netrin-1/NTN1 attraction. In spinal cord development plays a role in guiding commissural axons probably by preventing premature sensitivity to Slit proteins thus inhibiting Slit signaling through ROBO1/ROBO2. Binding OF NELL2 to the receptor ROBO3 promotes oligomerization of ROBO3, resulting in the repulsion of commissural axons in the midline. ROBO3 also indirectly boosts axon attraction to NTN1 without interacting with NTN1 itself.</text>
</comment>
<evidence type="ECO:0000256" key="5">
    <source>
        <dbReference type="ARBA" id="ARBA00022692"/>
    </source>
</evidence>
<comment type="subcellular location">
    <subcellularLocation>
        <location evidence="1">Membrane</location>
        <topology evidence="1">Single-pass type I membrane protein</topology>
    </subcellularLocation>
</comment>
<evidence type="ECO:0000256" key="19">
    <source>
        <dbReference type="SAM" id="MobiDB-lite"/>
    </source>
</evidence>
<evidence type="ECO:0000256" key="9">
    <source>
        <dbReference type="ARBA" id="ARBA00022902"/>
    </source>
</evidence>
<keyword evidence="14" id="KW-0325">Glycoprotein</keyword>